<evidence type="ECO:0000256" key="4">
    <source>
        <dbReference type="ARBA" id="ARBA00022692"/>
    </source>
</evidence>
<evidence type="ECO:0000256" key="5">
    <source>
        <dbReference type="ARBA" id="ARBA00022989"/>
    </source>
</evidence>
<dbReference type="InterPro" id="IPR003362">
    <property type="entry name" value="Bact_transf"/>
</dbReference>
<dbReference type="RefSeq" id="WP_090839333.1">
    <property type="nucleotide sequence ID" value="NZ_FORM01000004.1"/>
</dbReference>
<reference evidence="10" key="1">
    <citation type="submission" date="2016-10" db="EMBL/GenBank/DDBJ databases">
        <authorList>
            <person name="Varghese N."/>
            <person name="Submissions S."/>
        </authorList>
    </citation>
    <scope>NUCLEOTIDE SEQUENCE [LARGE SCALE GENOMIC DNA]</scope>
    <source>
        <strain evidence="10">DSM 28881</strain>
    </source>
</reference>
<name>A0A1I3NMG5_9FLAO</name>
<gene>
    <name evidence="9" type="ORF">SAMN05443431_104192</name>
</gene>
<evidence type="ECO:0000313" key="9">
    <source>
        <dbReference type="EMBL" id="SFJ09976.1"/>
    </source>
</evidence>
<dbReference type="NCBIfam" id="TIGR03025">
    <property type="entry name" value="EPS_sugtrans"/>
    <property type="match status" value="1"/>
</dbReference>
<proteinExistence type="inferred from homology"/>
<evidence type="ECO:0000313" key="10">
    <source>
        <dbReference type="Proteomes" id="UP000199559"/>
    </source>
</evidence>
<dbReference type="AlphaFoldDB" id="A0A1I3NMG5"/>
<keyword evidence="4 7" id="KW-0812">Transmembrane</keyword>
<dbReference type="InterPro" id="IPR017475">
    <property type="entry name" value="EPS_sugar_tfrase"/>
</dbReference>
<dbReference type="PANTHER" id="PTHR30576:SF0">
    <property type="entry name" value="UNDECAPRENYL-PHOSPHATE N-ACETYLGALACTOSAMINYL 1-PHOSPHATE TRANSFERASE-RELATED"/>
    <property type="match status" value="1"/>
</dbReference>
<evidence type="ECO:0000256" key="1">
    <source>
        <dbReference type="ARBA" id="ARBA00004141"/>
    </source>
</evidence>
<feature type="transmembrane region" description="Helical" evidence="7">
    <location>
        <begin position="279"/>
        <end position="305"/>
    </location>
</feature>
<dbReference type="Gene3D" id="3.40.50.720">
    <property type="entry name" value="NAD(P)-binding Rossmann-like Domain"/>
    <property type="match status" value="1"/>
</dbReference>
<sequence length="464" mass="53589">MTDTSGIHFEISERKILLRLFDLLFIGLSLFAVSTFFDFDYFRVYEDNWTSLVVLAIYITVFGTVLELYDLQKSSRLDTVLGTVLLTTSVTVLFYLLTPFYTPSLPENRLQILYFYLAILFGLYVWRWAYITFISSPRFFKKVLLVGEISNIKTIVDAFASADPNYKIMGFINCETEKKHAIKYTGLKEYAPAEIHQIIKDESISEVVIASYNSENITSSIYTDLITLLEKGFPIKEYTQVYEDITFRVPVQFVGKDFYKYFPFSRNNKNKLYLTARRIFDIILSCVGILLGTVFLPLILIGNLIGNRGGLFYSQQRVGQNGIPFKIYKFRTMVKNAEQGGAVWATKNDSRITSFGKFLRTSRLDEIPQFINILKGDMSLIGPRPERPYFVEELSQVIPFYETRHIVKPGLTGWAQVKARYGSSIDDSLLKLQYDLYYIKHRSFLLDINIIVKTLSTVIFFRGQ</sequence>
<dbReference type="STRING" id="1144750.SAMN05443431_104192"/>
<dbReference type="PANTHER" id="PTHR30576">
    <property type="entry name" value="COLANIC BIOSYNTHESIS UDP-GLUCOSE LIPID CARRIER TRANSFERASE"/>
    <property type="match status" value="1"/>
</dbReference>
<evidence type="ECO:0000256" key="2">
    <source>
        <dbReference type="ARBA" id="ARBA00006464"/>
    </source>
</evidence>
<dbReference type="Pfam" id="PF02397">
    <property type="entry name" value="Bac_transf"/>
    <property type="match status" value="1"/>
</dbReference>
<dbReference type="GO" id="GO:0016020">
    <property type="term" value="C:membrane"/>
    <property type="evidence" value="ECO:0007669"/>
    <property type="project" value="UniProtKB-SubCell"/>
</dbReference>
<protein>
    <submittedName>
        <fullName evidence="9">Exopolysaccharide biosynthesis polyprenyl glycosylphosphotransferase</fullName>
    </submittedName>
</protein>
<dbReference type="EMBL" id="FORM01000004">
    <property type="protein sequence ID" value="SFJ09976.1"/>
    <property type="molecule type" value="Genomic_DNA"/>
</dbReference>
<keyword evidence="5 7" id="KW-1133">Transmembrane helix</keyword>
<keyword evidence="6 7" id="KW-0472">Membrane</keyword>
<feature type="transmembrane region" description="Helical" evidence="7">
    <location>
        <begin position="81"/>
        <end position="101"/>
    </location>
</feature>
<dbReference type="GO" id="GO:0016780">
    <property type="term" value="F:phosphotransferase activity, for other substituted phosphate groups"/>
    <property type="evidence" value="ECO:0007669"/>
    <property type="project" value="TreeGrafter"/>
</dbReference>
<comment type="similarity">
    <text evidence="2">Belongs to the bacterial sugar transferase family.</text>
</comment>
<feature type="domain" description="Bacterial sugar transferase" evidence="8">
    <location>
        <begin position="277"/>
        <end position="459"/>
    </location>
</feature>
<keyword evidence="3 9" id="KW-0808">Transferase</keyword>
<keyword evidence="10" id="KW-1185">Reference proteome</keyword>
<organism evidence="9 10">
    <name type="scientific">Olleya namhaensis</name>
    <dbReference type="NCBI Taxonomy" id="1144750"/>
    <lineage>
        <taxon>Bacteria</taxon>
        <taxon>Pseudomonadati</taxon>
        <taxon>Bacteroidota</taxon>
        <taxon>Flavobacteriia</taxon>
        <taxon>Flavobacteriales</taxon>
        <taxon>Flavobacteriaceae</taxon>
    </lineage>
</organism>
<comment type="subcellular location">
    <subcellularLocation>
        <location evidence="1">Membrane</location>
        <topology evidence="1">Multi-pass membrane protein</topology>
    </subcellularLocation>
</comment>
<dbReference type="Proteomes" id="UP000199559">
    <property type="component" value="Unassembled WGS sequence"/>
</dbReference>
<evidence type="ECO:0000259" key="8">
    <source>
        <dbReference type="Pfam" id="PF02397"/>
    </source>
</evidence>
<feature type="transmembrane region" description="Helical" evidence="7">
    <location>
        <begin position="113"/>
        <end position="133"/>
    </location>
</feature>
<accession>A0A1I3NMG5</accession>
<feature type="transmembrane region" description="Helical" evidence="7">
    <location>
        <begin position="16"/>
        <end position="37"/>
    </location>
</feature>
<feature type="transmembrane region" description="Helical" evidence="7">
    <location>
        <begin position="49"/>
        <end position="69"/>
    </location>
</feature>
<evidence type="ECO:0000256" key="3">
    <source>
        <dbReference type="ARBA" id="ARBA00022679"/>
    </source>
</evidence>
<evidence type="ECO:0000256" key="6">
    <source>
        <dbReference type="ARBA" id="ARBA00023136"/>
    </source>
</evidence>
<evidence type="ECO:0000256" key="7">
    <source>
        <dbReference type="SAM" id="Phobius"/>
    </source>
</evidence>